<evidence type="ECO:0000256" key="7">
    <source>
        <dbReference type="ARBA" id="ARBA00022842"/>
    </source>
</evidence>
<comment type="catalytic activity">
    <reaction evidence="12">
        <text>N(6)-hydroxy-dATP + H2O = N(6)-hydroxy-dAMP + diphosphate + H(+)</text>
        <dbReference type="Rhea" id="RHEA:83971"/>
        <dbReference type="ChEBI" id="CHEBI:15377"/>
        <dbReference type="ChEBI" id="CHEBI:15378"/>
        <dbReference type="ChEBI" id="CHEBI:33019"/>
        <dbReference type="ChEBI" id="CHEBI:233529"/>
        <dbReference type="ChEBI" id="CHEBI:233530"/>
    </reaction>
    <physiologicalReaction direction="left-to-right" evidence="12">
        <dbReference type="Rhea" id="RHEA:83972"/>
    </physiologicalReaction>
</comment>
<dbReference type="GO" id="GO:0009204">
    <property type="term" value="P:deoxyribonucleoside triphosphate catabolic process"/>
    <property type="evidence" value="ECO:0007669"/>
    <property type="project" value="UniProtKB-UniRule"/>
</dbReference>
<dbReference type="PANTHER" id="PTHR11067:SF9">
    <property type="entry name" value="INOSINE TRIPHOSPHATE PYROPHOSPHATASE"/>
    <property type="match status" value="1"/>
</dbReference>
<dbReference type="EC" id="3.6.1.66" evidence="13"/>
<evidence type="ECO:0000313" key="15">
    <source>
        <dbReference type="EMBL" id="GFS22466.1"/>
    </source>
</evidence>
<keyword evidence="5 13" id="KW-0547">Nucleotide-binding</keyword>
<feature type="binding site" evidence="13">
    <location>
        <begin position="144"/>
        <end position="147"/>
    </location>
    <ligand>
        <name>ITP</name>
        <dbReference type="ChEBI" id="CHEBI:61402"/>
    </ligand>
</feature>
<organism evidence="15 16">
    <name type="scientific">Elysia marginata</name>
    <dbReference type="NCBI Taxonomy" id="1093978"/>
    <lineage>
        <taxon>Eukaryota</taxon>
        <taxon>Metazoa</taxon>
        <taxon>Spiralia</taxon>
        <taxon>Lophotrochozoa</taxon>
        <taxon>Mollusca</taxon>
        <taxon>Gastropoda</taxon>
        <taxon>Heterobranchia</taxon>
        <taxon>Euthyneura</taxon>
        <taxon>Panpulmonata</taxon>
        <taxon>Sacoglossa</taxon>
        <taxon>Placobranchoidea</taxon>
        <taxon>Plakobranchidae</taxon>
        <taxon>Elysia</taxon>
    </lineage>
</organism>
<keyword evidence="8 13" id="KW-0546">Nucleotide metabolism</keyword>
<feature type="binding site" evidence="13">
    <location>
        <position position="39"/>
    </location>
    <ligand>
        <name>Mg(2+)</name>
        <dbReference type="ChEBI" id="CHEBI:18420"/>
    </ligand>
</feature>
<evidence type="ECO:0000256" key="13">
    <source>
        <dbReference type="HAMAP-Rule" id="MF_03148"/>
    </source>
</evidence>
<dbReference type="GO" id="GO:0000166">
    <property type="term" value="F:nucleotide binding"/>
    <property type="evidence" value="ECO:0007669"/>
    <property type="project" value="UniProtKB-KW"/>
</dbReference>
<comment type="catalytic activity">
    <reaction evidence="10">
        <text>ITP + H2O = IMP + diphosphate + H(+)</text>
        <dbReference type="Rhea" id="RHEA:29399"/>
        <dbReference type="ChEBI" id="CHEBI:15377"/>
        <dbReference type="ChEBI" id="CHEBI:15378"/>
        <dbReference type="ChEBI" id="CHEBI:33019"/>
        <dbReference type="ChEBI" id="CHEBI:58053"/>
        <dbReference type="ChEBI" id="CHEBI:61402"/>
        <dbReference type="EC" id="3.6.1.66"/>
    </reaction>
    <physiologicalReaction direction="left-to-right" evidence="10">
        <dbReference type="Rhea" id="RHEA:29400"/>
    </physiologicalReaction>
</comment>
<comment type="function">
    <text evidence="9">Pyrophosphatase that hydrolyzes the non-canonical purine nucleotides inosine triphosphate (ITP), deoxyinosine triphosphate (dITP) as well as 2'-deoxy-N-6-hydroxylaminopurine triphosphate (dHAPTP) and xanthosine 5'-triphosphate (XTP) to their respective monophosphate derivatives. The enzyme does not distinguish between the deoxy- and ribose forms. Probably excludes non-canonical purines from RNA and DNA precursor pools, thus preventing their incorporation into RNA and DNA and avoiding chromosomal lesions.</text>
</comment>
<dbReference type="SUPFAM" id="SSF52972">
    <property type="entry name" value="ITPase-like"/>
    <property type="match status" value="1"/>
</dbReference>
<gene>
    <name evidence="15" type="ORF">ElyMa_006951900</name>
</gene>
<dbReference type="Pfam" id="PF01725">
    <property type="entry name" value="Ham1p_like"/>
    <property type="match status" value="1"/>
</dbReference>
<evidence type="ECO:0000256" key="10">
    <source>
        <dbReference type="ARBA" id="ARBA00093218"/>
    </source>
</evidence>
<dbReference type="Gene3D" id="3.90.950.10">
    <property type="match status" value="1"/>
</dbReference>
<evidence type="ECO:0000256" key="9">
    <source>
        <dbReference type="ARBA" id="ARBA00054940"/>
    </source>
</evidence>
<keyword evidence="4 13" id="KW-0479">Metal-binding</keyword>
<dbReference type="GO" id="GO:0046872">
    <property type="term" value="F:metal ion binding"/>
    <property type="evidence" value="ECO:0007669"/>
    <property type="project" value="UniProtKB-KW"/>
</dbReference>
<feature type="binding site" evidence="13">
    <location>
        <position position="51"/>
    </location>
    <ligand>
        <name>ITP</name>
        <dbReference type="ChEBI" id="CHEBI:61402"/>
    </ligand>
</feature>
<evidence type="ECO:0000256" key="1">
    <source>
        <dbReference type="ARBA" id="ARBA00004496"/>
    </source>
</evidence>
<name>A0AAV4JM57_9GAST</name>
<evidence type="ECO:0000256" key="6">
    <source>
        <dbReference type="ARBA" id="ARBA00022801"/>
    </source>
</evidence>
<dbReference type="InterPro" id="IPR029001">
    <property type="entry name" value="ITPase-like_fam"/>
</dbReference>
<evidence type="ECO:0000256" key="5">
    <source>
        <dbReference type="ARBA" id="ARBA00022741"/>
    </source>
</evidence>
<feature type="binding site" evidence="13">
    <location>
        <position position="67"/>
    </location>
    <ligand>
        <name>Mg(2+)</name>
        <dbReference type="ChEBI" id="CHEBI:18420"/>
    </ligand>
</feature>
<accession>A0AAV4JM57</accession>
<dbReference type="AlphaFoldDB" id="A0AAV4JM57"/>
<keyword evidence="13" id="KW-0464">Manganese</keyword>
<comment type="caution">
    <text evidence="13">Lacks conserved residue(s) required for the propagation of feature annotation.</text>
</comment>
<evidence type="ECO:0000256" key="8">
    <source>
        <dbReference type="ARBA" id="ARBA00023080"/>
    </source>
</evidence>
<feature type="binding site" evidence="13">
    <location>
        <position position="167"/>
    </location>
    <ligand>
        <name>ITP</name>
        <dbReference type="ChEBI" id="CHEBI:61402"/>
    </ligand>
</feature>
<evidence type="ECO:0000256" key="3">
    <source>
        <dbReference type="ARBA" id="ARBA00022490"/>
    </source>
</evidence>
<evidence type="ECO:0000256" key="14">
    <source>
        <dbReference type="RuleBase" id="RU003781"/>
    </source>
</evidence>
<dbReference type="HAMAP" id="MF_03148">
    <property type="entry name" value="HAM1_NTPase"/>
    <property type="match status" value="1"/>
</dbReference>
<keyword evidence="6 13" id="KW-0378">Hydrolase</keyword>
<feature type="binding site" evidence="13">
    <location>
        <begin position="9"/>
        <end position="14"/>
    </location>
    <ligand>
        <name>ITP</name>
        <dbReference type="ChEBI" id="CHEBI:61402"/>
    </ligand>
</feature>
<comment type="catalytic activity">
    <reaction evidence="13">
        <text>XTP + H2O = XMP + diphosphate + H(+)</text>
        <dbReference type="Rhea" id="RHEA:28610"/>
        <dbReference type="ChEBI" id="CHEBI:15377"/>
        <dbReference type="ChEBI" id="CHEBI:15378"/>
        <dbReference type="ChEBI" id="CHEBI:33019"/>
        <dbReference type="ChEBI" id="CHEBI:57464"/>
        <dbReference type="ChEBI" id="CHEBI:61314"/>
        <dbReference type="EC" id="3.6.1.66"/>
    </reaction>
</comment>
<evidence type="ECO:0000256" key="2">
    <source>
        <dbReference type="ARBA" id="ARBA00008023"/>
    </source>
</evidence>
<comment type="catalytic activity">
    <reaction evidence="11">
        <text>dITP + H2O = dIMP + diphosphate + H(+)</text>
        <dbReference type="Rhea" id="RHEA:28342"/>
        <dbReference type="ChEBI" id="CHEBI:15377"/>
        <dbReference type="ChEBI" id="CHEBI:15378"/>
        <dbReference type="ChEBI" id="CHEBI:33019"/>
        <dbReference type="ChEBI" id="CHEBI:61194"/>
        <dbReference type="ChEBI" id="CHEBI:61382"/>
        <dbReference type="EC" id="3.6.1.66"/>
    </reaction>
    <physiologicalReaction direction="left-to-right" evidence="11">
        <dbReference type="Rhea" id="RHEA:28343"/>
    </physiologicalReaction>
</comment>
<keyword evidence="7 13" id="KW-0460">Magnesium</keyword>
<keyword evidence="16" id="KW-1185">Reference proteome</keyword>
<dbReference type="GO" id="GO:0009117">
    <property type="term" value="P:nucleotide metabolic process"/>
    <property type="evidence" value="ECO:0007669"/>
    <property type="project" value="UniProtKB-KW"/>
</dbReference>
<evidence type="ECO:0000256" key="12">
    <source>
        <dbReference type="ARBA" id="ARBA00093271"/>
    </source>
</evidence>
<protein>
    <recommendedName>
        <fullName evidence="13">Inosine triphosphate pyrophosphatase</fullName>
        <shortName evidence="13">ITPase</shortName>
        <shortName evidence="13">Inosine triphosphatase</shortName>
        <ecNumber evidence="13">3.6.1.66</ecNumber>
    </recommendedName>
    <alternativeName>
        <fullName evidence="13">Non-canonical purine NTP pyrophosphatase</fullName>
    </alternativeName>
    <alternativeName>
        <fullName evidence="13">Non-standard purine NTP pyrophosphatase</fullName>
    </alternativeName>
    <alternativeName>
        <fullName evidence="13">Nucleoside-triphosphate diphosphatase</fullName>
    </alternativeName>
    <alternativeName>
        <fullName evidence="13">Nucleoside-triphosphate pyrophosphatase</fullName>
        <shortName evidence="13">NTPase</shortName>
    </alternativeName>
    <alternativeName>
        <fullName evidence="13">XTP/dITP diphosphatase</fullName>
    </alternativeName>
</protein>
<dbReference type="InterPro" id="IPR002637">
    <property type="entry name" value="RdgB/HAM1"/>
</dbReference>
<comment type="similarity">
    <text evidence="2 13 14">Belongs to the HAM1 NTPase family.</text>
</comment>
<proteinExistence type="inferred from homology"/>
<dbReference type="EMBL" id="BMAT01013898">
    <property type="protein sequence ID" value="GFS22466.1"/>
    <property type="molecule type" value="Genomic_DNA"/>
</dbReference>
<dbReference type="CDD" id="cd00515">
    <property type="entry name" value="HAM1"/>
    <property type="match status" value="1"/>
</dbReference>
<dbReference type="GO" id="GO:0036222">
    <property type="term" value="F:XTP diphosphatase activity"/>
    <property type="evidence" value="ECO:0007669"/>
    <property type="project" value="UniProtKB-UniRule"/>
</dbReference>
<comment type="cofactor">
    <cofactor evidence="13">
        <name>Mg(2+)</name>
        <dbReference type="ChEBI" id="CHEBI:18420"/>
    </cofactor>
    <cofactor evidence="13">
        <name>Mn(2+)</name>
        <dbReference type="ChEBI" id="CHEBI:29035"/>
    </cofactor>
    <text evidence="13">Binds 1 divalent metal cation per subunit; can use either Mg(2+) or Mn(2+).</text>
</comment>
<evidence type="ECO:0000256" key="4">
    <source>
        <dbReference type="ARBA" id="ARBA00022723"/>
    </source>
</evidence>
<feature type="binding site" evidence="13">
    <location>
        <begin position="172"/>
        <end position="173"/>
    </location>
    <ligand>
        <name>ITP</name>
        <dbReference type="ChEBI" id="CHEBI:61402"/>
    </ligand>
</feature>
<evidence type="ECO:0000313" key="16">
    <source>
        <dbReference type="Proteomes" id="UP000762676"/>
    </source>
</evidence>
<comment type="function">
    <text evidence="13">Pyrophosphatase that hydrolyzes non-canonical purine nucleotides such as inosine triphosphate (ITP), deoxyinosine triphosphate (dITP) or xanthosine 5'-triphosphate (XTP) to their respective monophosphate derivatives. The enzyme does not distinguish between the deoxy- and ribose forms. Probably excludes non-canonical purines from RNA and DNA precursor pools, thus preventing their incorporation into RNA and DNA and avoiding chromosomal lesions.</text>
</comment>
<dbReference type="FunFam" id="3.90.950.10:FF:000003">
    <property type="entry name" value="Inosine triphosphate pyrophosphatase"/>
    <property type="match status" value="1"/>
</dbReference>
<reference evidence="15 16" key="1">
    <citation type="journal article" date="2021" name="Elife">
        <title>Chloroplast acquisition without the gene transfer in kleptoplastic sea slugs, Plakobranchus ocellatus.</title>
        <authorList>
            <person name="Maeda T."/>
            <person name="Takahashi S."/>
            <person name="Yoshida T."/>
            <person name="Shimamura S."/>
            <person name="Takaki Y."/>
            <person name="Nagai Y."/>
            <person name="Toyoda A."/>
            <person name="Suzuki Y."/>
            <person name="Arimoto A."/>
            <person name="Ishii H."/>
            <person name="Satoh N."/>
            <person name="Nishiyama T."/>
            <person name="Hasebe M."/>
            <person name="Maruyama T."/>
            <person name="Minagawa J."/>
            <person name="Obokata J."/>
            <person name="Shigenobu S."/>
        </authorList>
    </citation>
    <scope>NUCLEOTIDE SEQUENCE [LARGE SCALE GENOMIC DNA]</scope>
</reference>
<comment type="subcellular location">
    <subcellularLocation>
        <location evidence="1 13">Cytoplasm</location>
    </subcellularLocation>
</comment>
<dbReference type="Proteomes" id="UP000762676">
    <property type="component" value="Unassembled WGS sequence"/>
</dbReference>
<sequence>MSRPLILVTGNKNKLKEFLHIAGEDFPHKVEIQDFDLPEYQGTPEEIVRAKCELARQQVKGPVIVEDVSLCFNALGGMPGQYVKWFLKSIGPSGLHRMLHGFEDKSGYAQCLFGYSSGEEGSKVHLFDGRCPGKIVEPRGSTEFGWDPIFEPDGYDQTYAEMTPELKNSISHRSRAIAALRDFLMESRAAQT</sequence>
<comment type="caution">
    <text evidence="15">The sequence shown here is derived from an EMBL/GenBank/DDBJ whole genome shotgun (WGS) entry which is preliminary data.</text>
</comment>
<dbReference type="GO" id="GO:0005737">
    <property type="term" value="C:cytoplasm"/>
    <property type="evidence" value="ECO:0007669"/>
    <property type="project" value="UniProtKB-SubCell"/>
</dbReference>
<dbReference type="GO" id="GO:0035870">
    <property type="term" value="F:dITP diphosphatase activity"/>
    <property type="evidence" value="ECO:0007669"/>
    <property type="project" value="UniProtKB-UniRule"/>
</dbReference>
<keyword evidence="3 13" id="KW-0963">Cytoplasm</keyword>
<dbReference type="GO" id="GO:0036220">
    <property type="term" value="F:ITP diphosphatase activity"/>
    <property type="evidence" value="ECO:0007669"/>
    <property type="project" value="UniProtKB-UniRule"/>
</dbReference>
<dbReference type="PANTHER" id="PTHR11067">
    <property type="entry name" value="INOSINE TRIPHOSPHATE PYROPHOSPHATASE/HAM1 PROTEIN"/>
    <property type="match status" value="1"/>
</dbReference>
<dbReference type="NCBIfam" id="TIGR00042">
    <property type="entry name" value="RdgB/HAM1 family non-canonical purine NTP pyrophosphatase"/>
    <property type="match status" value="1"/>
</dbReference>
<dbReference type="InterPro" id="IPR027502">
    <property type="entry name" value="ITPase"/>
</dbReference>
<evidence type="ECO:0000256" key="11">
    <source>
        <dbReference type="ARBA" id="ARBA00093255"/>
    </source>
</evidence>
<comment type="subunit">
    <text evidence="13">Homodimer.</text>
</comment>